<dbReference type="Proteomes" id="UP000249547">
    <property type="component" value="Unassembled WGS sequence"/>
</dbReference>
<evidence type="ECO:0000313" key="8">
    <source>
        <dbReference type="Proteomes" id="UP000249547"/>
    </source>
</evidence>
<keyword evidence="3 6" id="KW-0812">Transmembrane</keyword>
<dbReference type="PANTHER" id="PTHR42770:SF11">
    <property type="entry name" value="INNER MEMBRANE TRANSPORT PROTEIN YBAT"/>
    <property type="match status" value="1"/>
</dbReference>
<feature type="transmembrane region" description="Helical" evidence="6">
    <location>
        <begin position="152"/>
        <end position="172"/>
    </location>
</feature>
<feature type="transmembrane region" description="Helical" evidence="6">
    <location>
        <begin position="90"/>
        <end position="110"/>
    </location>
</feature>
<feature type="transmembrane region" description="Helical" evidence="6">
    <location>
        <begin position="399"/>
        <end position="417"/>
    </location>
</feature>
<dbReference type="EMBL" id="QLLL01000001">
    <property type="protein sequence ID" value="RAJ10752.1"/>
    <property type="molecule type" value="Genomic_DNA"/>
</dbReference>
<protein>
    <submittedName>
        <fullName evidence="7">Amino acid permease-like protein</fullName>
    </submittedName>
</protein>
<comment type="caution">
    <text evidence="7">The sequence shown here is derived from an EMBL/GenBank/DDBJ whole genome shotgun (WGS) entry which is preliminary data.</text>
</comment>
<dbReference type="InterPro" id="IPR002293">
    <property type="entry name" value="AA/rel_permease1"/>
</dbReference>
<feature type="transmembrane region" description="Helical" evidence="6">
    <location>
        <begin position="35"/>
        <end position="59"/>
    </location>
</feature>
<dbReference type="PIRSF" id="PIRSF006060">
    <property type="entry name" value="AA_transporter"/>
    <property type="match status" value="1"/>
</dbReference>
<feature type="transmembrane region" description="Helical" evidence="6">
    <location>
        <begin position="340"/>
        <end position="359"/>
    </location>
</feature>
<dbReference type="Pfam" id="PF13520">
    <property type="entry name" value="AA_permease_2"/>
    <property type="match status" value="1"/>
</dbReference>
<evidence type="ECO:0000256" key="5">
    <source>
        <dbReference type="ARBA" id="ARBA00023136"/>
    </source>
</evidence>
<feature type="transmembrane region" description="Helical" evidence="6">
    <location>
        <begin position="7"/>
        <end position="29"/>
    </location>
</feature>
<dbReference type="AlphaFoldDB" id="A0A327R481"/>
<reference evidence="7 8" key="1">
    <citation type="submission" date="2018-06" db="EMBL/GenBank/DDBJ databases">
        <title>Genomic Encyclopedia of Archaeal and Bacterial Type Strains, Phase II (KMG-II): from individual species to whole genera.</title>
        <authorList>
            <person name="Goeker M."/>
        </authorList>
    </citation>
    <scope>NUCLEOTIDE SEQUENCE [LARGE SCALE GENOMIC DNA]</scope>
    <source>
        <strain evidence="7 8">DSM 23857</strain>
    </source>
</reference>
<evidence type="ECO:0000313" key="7">
    <source>
        <dbReference type="EMBL" id="RAJ10752.1"/>
    </source>
</evidence>
<proteinExistence type="predicted"/>
<feature type="transmembrane region" description="Helical" evidence="6">
    <location>
        <begin position="222"/>
        <end position="242"/>
    </location>
</feature>
<evidence type="ECO:0000256" key="3">
    <source>
        <dbReference type="ARBA" id="ARBA00022692"/>
    </source>
</evidence>
<dbReference type="RefSeq" id="WP_111595882.1">
    <property type="nucleotide sequence ID" value="NZ_QLLL01000001.1"/>
</dbReference>
<comment type="subcellular location">
    <subcellularLocation>
        <location evidence="1">Cell membrane</location>
        <topology evidence="1">Multi-pass membrane protein</topology>
    </subcellularLocation>
</comment>
<feature type="transmembrane region" description="Helical" evidence="6">
    <location>
        <begin position="184"/>
        <end position="202"/>
    </location>
</feature>
<dbReference type="GO" id="GO:0022857">
    <property type="term" value="F:transmembrane transporter activity"/>
    <property type="evidence" value="ECO:0007669"/>
    <property type="project" value="InterPro"/>
</dbReference>
<evidence type="ECO:0000256" key="1">
    <source>
        <dbReference type="ARBA" id="ARBA00004651"/>
    </source>
</evidence>
<gene>
    <name evidence="7" type="ORF">LX64_00359</name>
</gene>
<feature type="transmembrane region" description="Helical" evidence="6">
    <location>
        <begin position="314"/>
        <end position="334"/>
    </location>
</feature>
<keyword evidence="8" id="KW-1185">Reference proteome</keyword>
<accession>A0A327R481</accession>
<dbReference type="InterPro" id="IPR050367">
    <property type="entry name" value="APC_superfamily"/>
</dbReference>
<keyword evidence="5 6" id="KW-0472">Membrane</keyword>
<name>A0A327R481_9BACT</name>
<dbReference type="Gene3D" id="1.20.1740.10">
    <property type="entry name" value="Amino acid/polyamine transporter I"/>
    <property type="match status" value="1"/>
</dbReference>
<sequence length="440" mass="47148">MAAKGKISLTAAISLGIGSMIGAGIFVLLGQVGAVVGAATWISFLLAGIIIIFCGYNFAKLGARYPSNGGVLEYLVQAYGINLYSGGMGVFYYIASIILMAVVAKGFGFYLSALVMKNPPSYLPNTFAVCLVLLLTLLNFISVSAIARFEKWIVAIKLLVIISFAVLGFAFVKPSLLANFDQFSSANLFSSLALTFFAYTGFNVISGSAENMDNPKKNVPRAIMLTIFIVMIIYIALALVVFGNLSVDQVIAAKETALAEAARPALGETGFAIVSIAALFSSVSSINANIFASSNNAYVMAVYGTLPKAIEKRVWRRGTEALVVTSSIIIILLLLFDLTLIASVGGLASLIAYTAVNIAHLRLYKDTGAKLYIVWLSVLISLGTVIVVLLANAKTEPGQLYATVIIIVLSFLFEWIMRTYGKKYMEEALPRVQDPIPPKN</sequence>
<feature type="transmembrane region" description="Helical" evidence="6">
    <location>
        <begin position="371"/>
        <end position="393"/>
    </location>
</feature>
<dbReference type="OrthoDB" id="9806937at2"/>
<dbReference type="PANTHER" id="PTHR42770">
    <property type="entry name" value="AMINO ACID TRANSPORTER-RELATED"/>
    <property type="match status" value="1"/>
</dbReference>
<keyword evidence="4 6" id="KW-1133">Transmembrane helix</keyword>
<organism evidence="7 8">
    <name type="scientific">Chitinophaga skermanii</name>
    <dbReference type="NCBI Taxonomy" id="331697"/>
    <lineage>
        <taxon>Bacteria</taxon>
        <taxon>Pseudomonadati</taxon>
        <taxon>Bacteroidota</taxon>
        <taxon>Chitinophagia</taxon>
        <taxon>Chitinophagales</taxon>
        <taxon>Chitinophagaceae</taxon>
        <taxon>Chitinophaga</taxon>
    </lineage>
</organism>
<dbReference type="GO" id="GO:0005886">
    <property type="term" value="C:plasma membrane"/>
    <property type="evidence" value="ECO:0007669"/>
    <property type="project" value="UniProtKB-SubCell"/>
</dbReference>
<evidence type="ECO:0000256" key="2">
    <source>
        <dbReference type="ARBA" id="ARBA00022475"/>
    </source>
</evidence>
<evidence type="ECO:0000256" key="6">
    <source>
        <dbReference type="SAM" id="Phobius"/>
    </source>
</evidence>
<feature type="transmembrane region" description="Helical" evidence="6">
    <location>
        <begin position="122"/>
        <end position="140"/>
    </location>
</feature>
<evidence type="ECO:0000256" key="4">
    <source>
        <dbReference type="ARBA" id="ARBA00022989"/>
    </source>
</evidence>
<keyword evidence="2" id="KW-1003">Cell membrane</keyword>
<feature type="transmembrane region" description="Helical" evidence="6">
    <location>
        <begin position="271"/>
        <end position="293"/>
    </location>
</feature>